<evidence type="ECO:0000256" key="1">
    <source>
        <dbReference type="SAM" id="SignalP"/>
    </source>
</evidence>
<keyword evidence="1" id="KW-0732">Signal</keyword>
<evidence type="ECO:0000313" key="2">
    <source>
        <dbReference type="EMBL" id="KAK4227146.1"/>
    </source>
</evidence>
<dbReference type="EMBL" id="MU865335">
    <property type="protein sequence ID" value="KAK4227146.1"/>
    <property type="molecule type" value="Genomic_DNA"/>
</dbReference>
<dbReference type="PANTHER" id="PTHR31252">
    <property type="entry name" value="DUF4419 DOMAIN-CONTAINING PROTEIN"/>
    <property type="match status" value="1"/>
</dbReference>
<dbReference type="Proteomes" id="UP001301958">
    <property type="component" value="Unassembled WGS sequence"/>
</dbReference>
<dbReference type="AlphaFoldDB" id="A0AAN7GUA8"/>
<dbReference type="InterPro" id="IPR025533">
    <property type="entry name" value="DUF4419"/>
</dbReference>
<organism evidence="2 3">
    <name type="scientific">Podospora fimiseda</name>
    <dbReference type="NCBI Taxonomy" id="252190"/>
    <lineage>
        <taxon>Eukaryota</taxon>
        <taxon>Fungi</taxon>
        <taxon>Dikarya</taxon>
        <taxon>Ascomycota</taxon>
        <taxon>Pezizomycotina</taxon>
        <taxon>Sordariomycetes</taxon>
        <taxon>Sordariomycetidae</taxon>
        <taxon>Sordariales</taxon>
        <taxon>Podosporaceae</taxon>
        <taxon>Podospora</taxon>
    </lineage>
</organism>
<evidence type="ECO:0000313" key="3">
    <source>
        <dbReference type="Proteomes" id="UP001301958"/>
    </source>
</evidence>
<feature type="chain" id="PRO_5042869334" evidence="1">
    <location>
        <begin position="19"/>
        <end position="453"/>
    </location>
</feature>
<protein>
    <submittedName>
        <fullName evidence="2">Uncharacterized protein</fullName>
    </submittedName>
</protein>
<accession>A0AAN7GUA8</accession>
<proteinExistence type="predicted"/>
<keyword evidence="3" id="KW-1185">Reference proteome</keyword>
<reference evidence="2" key="1">
    <citation type="journal article" date="2023" name="Mol. Phylogenet. Evol.">
        <title>Genome-scale phylogeny and comparative genomics of the fungal order Sordariales.</title>
        <authorList>
            <person name="Hensen N."/>
            <person name="Bonometti L."/>
            <person name="Westerberg I."/>
            <person name="Brannstrom I.O."/>
            <person name="Guillou S."/>
            <person name="Cros-Aarteil S."/>
            <person name="Calhoun S."/>
            <person name="Haridas S."/>
            <person name="Kuo A."/>
            <person name="Mondo S."/>
            <person name="Pangilinan J."/>
            <person name="Riley R."/>
            <person name="LaButti K."/>
            <person name="Andreopoulos B."/>
            <person name="Lipzen A."/>
            <person name="Chen C."/>
            <person name="Yan M."/>
            <person name="Daum C."/>
            <person name="Ng V."/>
            <person name="Clum A."/>
            <person name="Steindorff A."/>
            <person name="Ohm R.A."/>
            <person name="Martin F."/>
            <person name="Silar P."/>
            <person name="Natvig D.O."/>
            <person name="Lalanne C."/>
            <person name="Gautier V."/>
            <person name="Ament-Velasquez S.L."/>
            <person name="Kruys A."/>
            <person name="Hutchinson M.I."/>
            <person name="Powell A.J."/>
            <person name="Barry K."/>
            <person name="Miller A.N."/>
            <person name="Grigoriev I.V."/>
            <person name="Debuchy R."/>
            <person name="Gladieux P."/>
            <person name="Hiltunen Thoren M."/>
            <person name="Johannesson H."/>
        </authorList>
    </citation>
    <scope>NUCLEOTIDE SEQUENCE</scope>
    <source>
        <strain evidence="2">CBS 990.96</strain>
    </source>
</reference>
<name>A0AAN7GUA8_9PEZI</name>
<feature type="signal peptide" evidence="1">
    <location>
        <begin position="1"/>
        <end position="18"/>
    </location>
</feature>
<dbReference type="Pfam" id="PF14388">
    <property type="entry name" value="DUF4419"/>
    <property type="match status" value="1"/>
</dbReference>
<dbReference type="PANTHER" id="PTHR31252:SF11">
    <property type="entry name" value="DUF4419 DOMAIN-CONTAINING PROTEIN"/>
    <property type="match status" value="1"/>
</dbReference>
<sequence length="453" mass="50600">MKPLSLFFLLLAATTSKADITVLPGGKPLPYKPPTSQILSTASDFLRASAPFEFLPPNPQNASSLQPPRLLLSTYSGTLDPSTASTNFSSLSPSSDSFIRGAIQAWGEHLHLEIRPEEVWFTVLTQLNFYMQTHAESIRHLFVPHQGKETIFIEDETWTRVLLRFKDEIQNRVKTPWLSEFILPNFTTTTQNDIMTANILMMGLMKSYFRYEGGIICGLPSVTLLGTKQDWSKLQEKLNYLPQFGAEPAAYKTRLDPIFKRFVSTFDEPDSPETIKFWNSIVFASHSQICGAAPLDVSGWITGFIYWDDQGKPWERPTEATPAVYTLDGIKYTSHDITRLPLGYARAPFIMRDFDGQARFPAFVAAGNLGKKIVKGWPAGYKAALKRVGQVLTSRGREEEHGTLRPLSAWMLYGPGDHESTAVRNSRPSDAELANLAVRARANLFGACAKPSL</sequence>
<gene>
    <name evidence="2" type="ORF">QBC38DRAFT_478438</name>
</gene>
<reference evidence="2" key="2">
    <citation type="submission" date="2023-05" db="EMBL/GenBank/DDBJ databases">
        <authorList>
            <consortium name="Lawrence Berkeley National Laboratory"/>
            <person name="Steindorff A."/>
            <person name="Hensen N."/>
            <person name="Bonometti L."/>
            <person name="Westerberg I."/>
            <person name="Brannstrom I.O."/>
            <person name="Guillou S."/>
            <person name="Cros-Aarteil S."/>
            <person name="Calhoun S."/>
            <person name="Haridas S."/>
            <person name="Kuo A."/>
            <person name="Mondo S."/>
            <person name="Pangilinan J."/>
            <person name="Riley R."/>
            <person name="Labutti K."/>
            <person name="Andreopoulos B."/>
            <person name="Lipzen A."/>
            <person name="Chen C."/>
            <person name="Yanf M."/>
            <person name="Daum C."/>
            <person name="Ng V."/>
            <person name="Clum A."/>
            <person name="Ohm R."/>
            <person name="Martin F."/>
            <person name="Silar P."/>
            <person name="Natvig D."/>
            <person name="Lalanne C."/>
            <person name="Gautier V."/>
            <person name="Ament-Velasquez S.L."/>
            <person name="Kruys A."/>
            <person name="Hutchinson M.I."/>
            <person name="Powell A.J."/>
            <person name="Barry K."/>
            <person name="Miller A.N."/>
            <person name="Grigoriev I.V."/>
            <person name="Debuchy R."/>
            <person name="Gladieux P."/>
            <person name="Thoren M.H."/>
            <person name="Johannesson H."/>
        </authorList>
    </citation>
    <scope>NUCLEOTIDE SEQUENCE</scope>
    <source>
        <strain evidence="2">CBS 990.96</strain>
    </source>
</reference>
<comment type="caution">
    <text evidence="2">The sequence shown here is derived from an EMBL/GenBank/DDBJ whole genome shotgun (WGS) entry which is preliminary data.</text>
</comment>